<reference evidence="2 3" key="1">
    <citation type="submission" date="2016-07" db="EMBL/GenBank/DDBJ databases">
        <title>Draft Genome Sequence of Methylobrevis pamukkalensis PK2.</title>
        <authorList>
            <person name="Vasilenko O.V."/>
            <person name="Doronina N.V."/>
            <person name="Shmareva M.N."/>
            <person name="Tarlachkov S.V."/>
            <person name="Mustakhimov I."/>
            <person name="Trotsenko Y.A."/>
        </authorList>
    </citation>
    <scope>NUCLEOTIDE SEQUENCE [LARGE SCALE GENOMIC DNA]</scope>
    <source>
        <strain evidence="2 3">PK2</strain>
    </source>
</reference>
<dbReference type="Gene3D" id="1.10.10.10">
    <property type="entry name" value="Winged helix-like DNA-binding domain superfamily/Winged helix DNA-binding domain"/>
    <property type="match status" value="1"/>
</dbReference>
<dbReference type="SUPFAM" id="SSF46785">
    <property type="entry name" value="Winged helix' DNA-binding domain"/>
    <property type="match status" value="1"/>
</dbReference>
<dbReference type="OrthoDB" id="7873535at2"/>
<dbReference type="AlphaFoldDB" id="A0A1E3H109"/>
<dbReference type="Pfam" id="PF13412">
    <property type="entry name" value="HTH_24"/>
    <property type="match status" value="1"/>
</dbReference>
<name>A0A1E3H109_9HYPH</name>
<dbReference type="RefSeq" id="WP_141703713.1">
    <property type="nucleotide sequence ID" value="NZ_MCRJ01000066.1"/>
</dbReference>
<organism evidence="2 3">
    <name type="scientific">Methylobrevis pamukkalensis</name>
    <dbReference type="NCBI Taxonomy" id="1439726"/>
    <lineage>
        <taxon>Bacteria</taxon>
        <taxon>Pseudomonadati</taxon>
        <taxon>Pseudomonadota</taxon>
        <taxon>Alphaproteobacteria</taxon>
        <taxon>Hyphomicrobiales</taxon>
        <taxon>Pleomorphomonadaceae</taxon>
        <taxon>Methylobrevis</taxon>
    </lineage>
</organism>
<keyword evidence="3" id="KW-1185">Reference proteome</keyword>
<proteinExistence type="predicted"/>
<feature type="region of interest" description="Disordered" evidence="1">
    <location>
        <begin position="1"/>
        <end position="22"/>
    </location>
</feature>
<protein>
    <recommendedName>
        <fullName evidence="4">MarR family protein</fullName>
    </recommendedName>
</protein>
<evidence type="ECO:0000313" key="2">
    <source>
        <dbReference type="EMBL" id="ODN69997.1"/>
    </source>
</evidence>
<evidence type="ECO:0000256" key="1">
    <source>
        <dbReference type="SAM" id="MobiDB-lite"/>
    </source>
</evidence>
<dbReference type="InterPro" id="IPR036388">
    <property type="entry name" value="WH-like_DNA-bd_sf"/>
</dbReference>
<feature type="compositionally biased region" description="Basic residues" evidence="1">
    <location>
        <begin position="7"/>
        <end position="16"/>
    </location>
</feature>
<dbReference type="Proteomes" id="UP000094622">
    <property type="component" value="Unassembled WGS sequence"/>
</dbReference>
<accession>A0A1E3H109</accession>
<dbReference type="InterPro" id="IPR036390">
    <property type="entry name" value="WH_DNA-bd_sf"/>
</dbReference>
<gene>
    <name evidence="2" type="ORF">A6302_02713</name>
</gene>
<dbReference type="EMBL" id="MCRJ01000066">
    <property type="protein sequence ID" value="ODN69997.1"/>
    <property type="molecule type" value="Genomic_DNA"/>
</dbReference>
<comment type="caution">
    <text evidence="2">The sequence shown here is derived from an EMBL/GenBank/DDBJ whole genome shotgun (WGS) entry which is preliminary data.</text>
</comment>
<evidence type="ECO:0000313" key="3">
    <source>
        <dbReference type="Proteomes" id="UP000094622"/>
    </source>
</evidence>
<evidence type="ECO:0008006" key="4">
    <source>
        <dbReference type="Google" id="ProtNLM"/>
    </source>
</evidence>
<sequence length="87" mass="10124">MPGALRDKRRPQRRRSGPAEARRRFVLDALTRPRTQAELRDALGMSNSGILHLLRRLERDGLVRPAERVCCTRIWERAKDRAVDPRP</sequence>